<dbReference type="PANTHER" id="PTHR21237">
    <property type="entry name" value="GRPE PROTEIN"/>
    <property type="match status" value="1"/>
</dbReference>
<comment type="similarity">
    <text evidence="1 3">Belongs to the GrpE family.</text>
</comment>
<dbReference type="InterPro" id="IPR013805">
    <property type="entry name" value="GrpE_CC"/>
</dbReference>
<dbReference type="GO" id="GO:0000774">
    <property type="term" value="F:adenyl-nucleotide exchange factor activity"/>
    <property type="evidence" value="ECO:0007669"/>
    <property type="project" value="InterPro"/>
</dbReference>
<feature type="region of interest" description="Disordered" evidence="4">
    <location>
        <begin position="136"/>
        <end position="161"/>
    </location>
</feature>
<dbReference type="GO" id="GO:0051082">
    <property type="term" value="F:unfolded protein binding"/>
    <property type="evidence" value="ECO:0007669"/>
    <property type="project" value="TreeGrafter"/>
</dbReference>
<accession>A0AAN7QUG6</accession>
<evidence type="ECO:0000313" key="6">
    <source>
        <dbReference type="Proteomes" id="UP001346149"/>
    </source>
</evidence>
<dbReference type="AlphaFoldDB" id="A0AAN7QUG6"/>
<protein>
    <submittedName>
        <fullName evidence="5">Uncharacterized protein</fullName>
    </submittedName>
</protein>
<evidence type="ECO:0000256" key="3">
    <source>
        <dbReference type="RuleBase" id="RU004478"/>
    </source>
</evidence>
<evidence type="ECO:0000313" key="5">
    <source>
        <dbReference type="EMBL" id="KAK4776300.1"/>
    </source>
</evidence>
<dbReference type="GO" id="GO:0009507">
    <property type="term" value="C:chloroplast"/>
    <property type="evidence" value="ECO:0007669"/>
    <property type="project" value="TreeGrafter"/>
</dbReference>
<dbReference type="Proteomes" id="UP001346149">
    <property type="component" value="Unassembled WGS sequence"/>
</dbReference>
<comment type="caution">
    <text evidence="5">The sequence shown here is derived from an EMBL/GenBank/DDBJ whole genome shotgun (WGS) entry which is preliminary data.</text>
</comment>
<organism evidence="5 6">
    <name type="scientific">Trapa natans</name>
    <name type="common">Water chestnut</name>
    <dbReference type="NCBI Taxonomy" id="22666"/>
    <lineage>
        <taxon>Eukaryota</taxon>
        <taxon>Viridiplantae</taxon>
        <taxon>Streptophyta</taxon>
        <taxon>Embryophyta</taxon>
        <taxon>Tracheophyta</taxon>
        <taxon>Spermatophyta</taxon>
        <taxon>Magnoliopsida</taxon>
        <taxon>eudicotyledons</taxon>
        <taxon>Gunneridae</taxon>
        <taxon>Pentapetalae</taxon>
        <taxon>rosids</taxon>
        <taxon>malvids</taxon>
        <taxon>Myrtales</taxon>
        <taxon>Lythraceae</taxon>
        <taxon>Trapa</taxon>
    </lineage>
</organism>
<keyword evidence="2" id="KW-0143">Chaperone</keyword>
<gene>
    <name evidence="5" type="ORF">SAY86_004988</name>
</gene>
<dbReference type="PRINTS" id="PR00773">
    <property type="entry name" value="GRPEPROTEIN"/>
</dbReference>
<name>A0AAN7QUG6_TRANT</name>
<dbReference type="Gene3D" id="3.90.20.20">
    <property type="match status" value="1"/>
</dbReference>
<dbReference type="InterPro" id="IPR000740">
    <property type="entry name" value="GrpE"/>
</dbReference>
<dbReference type="Pfam" id="PF01025">
    <property type="entry name" value="GrpE"/>
    <property type="match status" value="1"/>
</dbReference>
<evidence type="ECO:0000256" key="1">
    <source>
        <dbReference type="ARBA" id="ARBA00009054"/>
    </source>
</evidence>
<dbReference type="GO" id="GO:0006457">
    <property type="term" value="P:protein folding"/>
    <property type="evidence" value="ECO:0007669"/>
    <property type="project" value="InterPro"/>
</dbReference>
<dbReference type="GO" id="GO:0051087">
    <property type="term" value="F:protein-folding chaperone binding"/>
    <property type="evidence" value="ECO:0007669"/>
    <property type="project" value="InterPro"/>
</dbReference>
<dbReference type="GO" id="GO:0042803">
    <property type="term" value="F:protein homodimerization activity"/>
    <property type="evidence" value="ECO:0007669"/>
    <property type="project" value="InterPro"/>
</dbReference>
<dbReference type="PANTHER" id="PTHR21237:SF27">
    <property type="entry name" value="GRPE PROTEIN HOMOLOG"/>
    <property type="match status" value="1"/>
</dbReference>
<reference evidence="5 6" key="1">
    <citation type="journal article" date="2023" name="Hortic Res">
        <title>Pangenome of water caltrop reveals structural variations and asymmetric subgenome divergence after allopolyploidization.</title>
        <authorList>
            <person name="Zhang X."/>
            <person name="Chen Y."/>
            <person name="Wang L."/>
            <person name="Yuan Y."/>
            <person name="Fang M."/>
            <person name="Shi L."/>
            <person name="Lu R."/>
            <person name="Comes H.P."/>
            <person name="Ma Y."/>
            <person name="Chen Y."/>
            <person name="Huang G."/>
            <person name="Zhou Y."/>
            <person name="Zheng Z."/>
            <person name="Qiu Y."/>
        </authorList>
    </citation>
    <scope>NUCLEOTIDE SEQUENCE [LARGE SCALE GENOMIC DNA]</scope>
    <source>
        <strain evidence="5">F231</strain>
    </source>
</reference>
<feature type="compositionally biased region" description="Acidic residues" evidence="4">
    <location>
        <begin position="141"/>
        <end position="155"/>
    </location>
</feature>
<sequence length="347" mass="39036">MLCIVSETEESKKHQWSLTRLVELGASPLLEHSLGFHSLWIESYYLRRQLKLGNVQKTHQWLVDRFVFYPWGGGGAGSLSFEPAKRNISSLTGFPSGHHRIFPLGLSRTLPPRSENFVPFPASGGIQITEAGEIQQSQLEESSDDAAIAEDDASDGEISGSKETLDSAISELLRSYNDALASNDESKVAEVEAFLKSIQEERASLKTKVANLSADLSMQKDRILRISAKFNNFQQRAERERLNLVSNARGEVLENLLPVLNNFEKAKARMKFEIEDEEKINKSYESIYKQFIEVLSSLGPQPVERVGKPYDPLVGNNSGSKFRSALQGLYQTLQEKCSGFWKTWIRF</sequence>
<dbReference type="EMBL" id="JAXQNO010000018">
    <property type="protein sequence ID" value="KAK4776300.1"/>
    <property type="molecule type" value="Genomic_DNA"/>
</dbReference>
<proteinExistence type="inferred from homology"/>
<evidence type="ECO:0000256" key="4">
    <source>
        <dbReference type="SAM" id="MobiDB-lite"/>
    </source>
</evidence>
<evidence type="ECO:0000256" key="2">
    <source>
        <dbReference type="ARBA" id="ARBA00023186"/>
    </source>
</evidence>
<keyword evidence="6" id="KW-1185">Reference proteome</keyword>
<dbReference type="SUPFAM" id="SSF58014">
    <property type="entry name" value="Coiled-coil domain of nucleotide exchange factor GrpE"/>
    <property type="match status" value="1"/>
</dbReference>